<organism evidence="2 3">
    <name type="scientific">Rhodonellum psychrophilum GCM71 = DSM 17998</name>
    <dbReference type="NCBI Taxonomy" id="1123057"/>
    <lineage>
        <taxon>Bacteria</taxon>
        <taxon>Pseudomonadati</taxon>
        <taxon>Bacteroidota</taxon>
        <taxon>Cytophagia</taxon>
        <taxon>Cytophagales</taxon>
        <taxon>Cytophagaceae</taxon>
        <taxon>Rhodonellum</taxon>
    </lineage>
</organism>
<dbReference type="InterPro" id="IPR049713">
    <property type="entry name" value="Pr6Pr-like"/>
</dbReference>
<feature type="transmembrane region" description="Helical" evidence="1">
    <location>
        <begin position="12"/>
        <end position="30"/>
    </location>
</feature>
<feature type="transmembrane region" description="Helical" evidence="1">
    <location>
        <begin position="217"/>
        <end position="237"/>
    </location>
</feature>
<dbReference type="Proteomes" id="UP000016843">
    <property type="component" value="Unassembled WGS sequence"/>
</dbReference>
<feature type="transmembrane region" description="Helical" evidence="1">
    <location>
        <begin position="75"/>
        <end position="95"/>
    </location>
</feature>
<dbReference type="NCBIfam" id="NF038065">
    <property type="entry name" value="Pr6Pr"/>
    <property type="match status" value="1"/>
</dbReference>
<evidence type="ECO:0008006" key="4">
    <source>
        <dbReference type="Google" id="ProtNLM"/>
    </source>
</evidence>
<sequence>MITTTDRQRLDWGFLLLTGKAIYNLSAFLIQVELNNFKMKKNIALVFAIITWFAVIAQCYLMMENRIASVPETIIRFFSFFTILTNTLVAIYFTLQALGSGKKIWINKTGDLTAITIYILVVGLVYQLILRQIWEPTGMQKIVDELLHSINPILVLVYWVMYENKKSLSWPLIPKWLIYPLVYLVFILIRGGISGFYPYPFVNVMELGLQQVSINAFFLMLLFLGLSAVFVALGKIIGKTTPQIKSWAKDRQDPI</sequence>
<comment type="caution">
    <text evidence="2">The sequence shown here is derived from an EMBL/GenBank/DDBJ whole genome shotgun (WGS) entry which is preliminary data.</text>
</comment>
<feature type="transmembrane region" description="Helical" evidence="1">
    <location>
        <begin position="176"/>
        <end position="197"/>
    </location>
</feature>
<name>U5BXR8_9BACT</name>
<dbReference type="PATRIC" id="fig|1123057.7.peg.2436"/>
<protein>
    <recommendedName>
        <fullName evidence="4">Pr6Pr family membrane protein</fullName>
    </recommendedName>
</protein>
<evidence type="ECO:0000256" key="1">
    <source>
        <dbReference type="SAM" id="Phobius"/>
    </source>
</evidence>
<evidence type="ECO:0000313" key="2">
    <source>
        <dbReference type="EMBL" id="ERM82673.1"/>
    </source>
</evidence>
<dbReference type="AlphaFoldDB" id="U5BXR8"/>
<gene>
    <name evidence="2" type="ORF">P872_06580</name>
</gene>
<dbReference type="EMBL" id="AWXR01000023">
    <property type="protein sequence ID" value="ERM82673.1"/>
    <property type="molecule type" value="Genomic_DNA"/>
</dbReference>
<reference evidence="2 3" key="1">
    <citation type="journal article" date="2013" name="Genome Announc.">
        <title>Draft Genome Sequence of the Psychrophilic and Alkaliphilic Rhodonellum psychrophilum Strain GCM71T.</title>
        <authorList>
            <person name="Hauptmann A.L."/>
            <person name="Glaring M.A."/>
            <person name="Hallin P.F."/>
            <person name="Prieme A."/>
            <person name="Stougaard P."/>
        </authorList>
    </citation>
    <scope>NUCLEOTIDE SEQUENCE [LARGE SCALE GENOMIC DNA]</scope>
    <source>
        <strain evidence="2 3">GCM71</strain>
    </source>
</reference>
<feature type="transmembrane region" description="Helical" evidence="1">
    <location>
        <begin position="42"/>
        <end position="63"/>
    </location>
</feature>
<keyword evidence="1" id="KW-1133">Transmembrane helix</keyword>
<keyword evidence="1" id="KW-0812">Transmembrane</keyword>
<keyword evidence="1" id="KW-0472">Membrane</keyword>
<proteinExistence type="predicted"/>
<feature type="transmembrane region" description="Helical" evidence="1">
    <location>
        <begin position="115"/>
        <end position="134"/>
    </location>
</feature>
<evidence type="ECO:0000313" key="3">
    <source>
        <dbReference type="Proteomes" id="UP000016843"/>
    </source>
</evidence>
<dbReference type="eggNOG" id="COG2141">
    <property type="taxonomic scope" value="Bacteria"/>
</dbReference>
<accession>U5BXR8</accession>
<feature type="transmembrane region" description="Helical" evidence="1">
    <location>
        <begin position="146"/>
        <end position="164"/>
    </location>
</feature>
<keyword evidence="3" id="KW-1185">Reference proteome</keyword>